<keyword evidence="2" id="KW-1185">Reference proteome</keyword>
<evidence type="ECO:0008006" key="3">
    <source>
        <dbReference type="Google" id="ProtNLM"/>
    </source>
</evidence>
<accession>A0A4Y2C4A7</accession>
<dbReference type="PANTHER" id="PTHR47331:SF1">
    <property type="entry name" value="GAG-LIKE PROTEIN"/>
    <property type="match status" value="1"/>
</dbReference>
<protein>
    <recommendedName>
        <fullName evidence="3">Integrase catalytic domain-containing protein</fullName>
    </recommendedName>
</protein>
<evidence type="ECO:0000313" key="1">
    <source>
        <dbReference type="EMBL" id="GBL98577.1"/>
    </source>
</evidence>
<reference evidence="1 2" key="1">
    <citation type="journal article" date="2019" name="Sci. Rep.">
        <title>Orb-weaving spider Araneus ventricosus genome elucidates the spidroin gene catalogue.</title>
        <authorList>
            <person name="Kono N."/>
            <person name="Nakamura H."/>
            <person name="Ohtoshi R."/>
            <person name="Moran D.A.P."/>
            <person name="Shinohara A."/>
            <person name="Yoshida Y."/>
            <person name="Fujiwara M."/>
            <person name="Mori M."/>
            <person name="Tomita M."/>
            <person name="Arakawa K."/>
        </authorList>
    </citation>
    <scope>NUCLEOTIDE SEQUENCE [LARGE SCALE GENOMIC DNA]</scope>
</reference>
<proteinExistence type="predicted"/>
<organism evidence="1 2">
    <name type="scientific">Araneus ventricosus</name>
    <name type="common">Orbweaver spider</name>
    <name type="synonym">Epeira ventricosa</name>
    <dbReference type="NCBI Taxonomy" id="182803"/>
    <lineage>
        <taxon>Eukaryota</taxon>
        <taxon>Metazoa</taxon>
        <taxon>Ecdysozoa</taxon>
        <taxon>Arthropoda</taxon>
        <taxon>Chelicerata</taxon>
        <taxon>Arachnida</taxon>
        <taxon>Araneae</taxon>
        <taxon>Araneomorphae</taxon>
        <taxon>Entelegynae</taxon>
        <taxon>Araneoidea</taxon>
        <taxon>Araneidae</taxon>
        <taxon>Araneus</taxon>
    </lineage>
</organism>
<dbReference type="SUPFAM" id="SSF53098">
    <property type="entry name" value="Ribonuclease H-like"/>
    <property type="match status" value="1"/>
</dbReference>
<sequence length="234" mass="26268">MFSFVEEFRRKETKSVSSYKSCFGVEGSPFLLALVIEYHIEVGKSFDCEFKKILKQRFYVDNVVASLDSYEDLNNFISKSTQLMLQGGFELKEQKGKAKDAELNMGIEVDSGPLPGNRVRDAAVFQIIGVDAAGSLFLVGNQKAWVLLFTCAVYRDVHLELITSLSTESFLMGSRRFVARRGRCSTIYCDNGTSFVGVANLLHGMDWNKIIRDGAVNAIDWKFNPPTAAWWGGW</sequence>
<name>A0A4Y2C4A7_ARAVE</name>
<dbReference type="OrthoDB" id="6431442at2759"/>
<comment type="caution">
    <text evidence="1">The sequence shown here is derived from an EMBL/GenBank/DDBJ whole genome shotgun (WGS) entry which is preliminary data.</text>
</comment>
<dbReference type="Gene3D" id="3.30.420.10">
    <property type="entry name" value="Ribonuclease H-like superfamily/Ribonuclease H"/>
    <property type="match status" value="1"/>
</dbReference>
<dbReference type="InterPro" id="IPR036397">
    <property type="entry name" value="RNaseH_sf"/>
</dbReference>
<dbReference type="InterPro" id="IPR012337">
    <property type="entry name" value="RNaseH-like_sf"/>
</dbReference>
<gene>
    <name evidence="1" type="ORF">AVEN_19649_1</name>
</gene>
<dbReference type="PANTHER" id="PTHR47331">
    <property type="entry name" value="PHD-TYPE DOMAIN-CONTAINING PROTEIN"/>
    <property type="match status" value="1"/>
</dbReference>
<dbReference type="GO" id="GO:0003676">
    <property type="term" value="F:nucleic acid binding"/>
    <property type="evidence" value="ECO:0007669"/>
    <property type="project" value="InterPro"/>
</dbReference>
<dbReference type="AlphaFoldDB" id="A0A4Y2C4A7"/>
<dbReference type="EMBL" id="BGPR01000141">
    <property type="protein sequence ID" value="GBL98577.1"/>
    <property type="molecule type" value="Genomic_DNA"/>
</dbReference>
<evidence type="ECO:0000313" key="2">
    <source>
        <dbReference type="Proteomes" id="UP000499080"/>
    </source>
</evidence>
<dbReference type="Proteomes" id="UP000499080">
    <property type="component" value="Unassembled WGS sequence"/>
</dbReference>